<accession>A0A2S7CF10</accession>
<dbReference type="Pfam" id="PF13557">
    <property type="entry name" value="Phenol_MetA_deg"/>
    <property type="match status" value="1"/>
</dbReference>
<dbReference type="OrthoDB" id="8639774at2"/>
<evidence type="ECO:0000313" key="1">
    <source>
        <dbReference type="EMBL" id="PPU60149.1"/>
    </source>
</evidence>
<dbReference type="EMBL" id="MDEC01000031">
    <property type="protein sequence ID" value="PPU60149.1"/>
    <property type="molecule type" value="Genomic_DNA"/>
</dbReference>
<protein>
    <recommendedName>
        <fullName evidence="3">Protein involved in meta-pathway of phenol degradation</fullName>
    </recommendedName>
</protein>
<sequence>MPSSPCDVTCCLQRGVRLCLTHARSHVQLFPLTIGVFAVNRSSVSGGQDRQAGWTLTLLLGLGSLCATGAANAQAVPQSAALTNGINTGGTSFLDGFTRTTPGWAVVTYLRQTSLDAIKDARGNDVPVFDNPRIDSTLLLTQVAYVTPYTLFGGALGINTLVPLINLDASFGRNSIATLRDNGAGVGDLTFGPYLQMLPVMRDGRPVFSQRFELDAVAPIGKFDRDRDLNQGAGYWSLVPNYAFTVLPTPKWEVSARLNYIYNFRSERRPNLPDGFAFRNGQAGDAGWVNVATSWEVAPQVRLGVNAYYLTQFRDNRTNGERVPDTRQRVFYAGPGGVWRFDANNILFANLYLPVEVRNAASGNNVNLQYVHVF</sequence>
<dbReference type="InterPro" id="IPR025737">
    <property type="entry name" value="FApF"/>
</dbReference>
<dbReference type="Proteomes" id="UP000237872">
    <property type="component" value="Unassembled WGS sequence"/>
</dbReference>
<name>A0A2S7CF10_9XANT</name>
<evidence type="ECO:0008006" key="3">
    <source>
        <dbReference type="Google" id="ProtNLM"/>
    </source>
</evidence>
<comment type="caution">
    <text evidence="1">The sequence shown here is derived from an EMBL/GenBank/DDBJ whole genome shotgun (WGS) entry which is preliminary data.</text>
</comment>
<proteinExistence type="predicted"/>
<reference evidence="1 2" key="1">
    <citation type="submission" date="2016-08" db="EMBL/GenBank/DDBJ databases">
        <authorList>
            <person name="Seilhamer J.J."/>
        </authorList>
    </citation>
    <scope>NUCLEOTIDE SEQUENCE [LARGE SCALE GENOMIC DNA]</scope>
    <source>
        <strain evidence="1 2">CFBP4690</strain>
    </source>
</reference>
<organism evidence="1 2">
    <name type="scientific">Xanthomonas codiaei</name>
    <dbReference type="NCBI Taxonomy" id="56463"/>
    <lineage>
        <taxon>Bacteria</taxon>
        <taxon>Pseudomonadati</taxon>
        <taxon>Pseudomonadota</taxon>
        <taxon>Gammaproteobacteria</taxon>
        <taxon>Lysobacterales</taxon>
        <taxon>Lysobacteraceae</taxon>
        <taxon>Xanthomonas</taxon>
    </lineage>
</organism>
<evidence type="ECO:0000313" key="2">
    <source>
        <dbReference type="Proteomes" id="UP000237872"/>
    </source>
</evidence>
<dbReference type="AlphaFoldDB" id="A0A2S7CF10"/>
<gene>
    <name evidence="1" type="ORF">XcodCFBP4690_18295</name>
</gene>